<proteinExistence type="predicted"/>
<name>A0ACB0YGG2_MELEN</name>
<dbReference type="Proteomes" id="UP001497535">
    <property type="component" value="Unassembled WGS sequence"/>
</dbReference>
<evidence type="ECO:0000313" key="2">
    <source>
        <dbReference type="Proteomes" id="UP001497535"/>
    </source>
</evidence>
<evidence type="ECO:0000313" key="1">
    <source>
        <dbReference type="EMBL" id="CAK5045900.1"/>
    </source>
</evidence>
<comment type="caution">
    <text evidence="1">The sequence shown here is derived from an EMBL/GenBank/DDBJ whole genome shotgun (WGS) entry which is preliminary data.</text>
</comment>
<keyword evidence="2" id="KW-1185">Reference proteome</keyword>
<accession>A0ACB0YGG2</accession>
<reference evidence="1" key="1">
    <citation type="submission" date="2023-11" db="EMBL/GenBank/DDBJ databases">
        <authorList>
            <person name="Poullet M."/>
        </authorList>
    </citation>
    <scope>NUCLEOTIDE SEQUENCE</scope>
    <source>
        <strain evidence="1">E1834</strain>
    </source>
</reference>
<sequence length="81" mass="9689">MSKNCLQIIPKICFDNANDFPWPDLCTKTKIVEEGNVEGGLYFTKYKVENRYYSSVYFLIKICHLFEAQEFKSFEIERIKY</sequence>
<protein>
    <submittedName>
        <fullName evidence="1">Uncharacterized protein</fullName>
    </submittedName>
</protein>
<dbReference type="EMBL" id="CAVMJV010000012">
    <property type="protein sequence ID" value="CAK5045900.1"/>
    <property type="molecule type" value="Genomic_DNA"/>
</dbReference>
<gene>
    <name evidence="1" type="ORF">MENTE1834_LOCUS11881</name>
</gene>
<organism evidence="1 2">
    <name type="scientific">Meloidogyne enterolobii</name>
    <name type="common">Root-knot nematode worm</name>
    <name type="synonym">Meloidogyne mayaguensis</name>
    <dbReference type="NCBI Taxonomy" id="390850"/>
    <lineage>
        <taxon>Eukaryota</taxon>
        <taxon>Metazoa</taxon>
        <taxon>Ecdysozoa</taxon>
        <taxon>Nematoda</taxon>
        <taxon>Chromadorea</taxon>
        <taxon>Rhabditida</taxon>
        <taxon>Tylenchina</taxon>
        <taxon>Tylenchomorpha</taxon>
        <taxon>Tylenchoidea</taxon>
        <taxon>Meloidogynidae</taxon>
        <taxon>Meloidogyninae</taxon>
        <taxon>Meloidogyne</taxon>
    </lineage>
</organism>